<dbReference type="Gene3D" id="3.90.1200.10">
    <property type="match status" value="1"/>
</dbReference>
<dbReference type="Pfam" id="PF01636">
    <property type="entry name" value="APH"/>
    <property type="match status" value="1"/>
</dbReference>
<reference evidence="2 3" key="1">
    <citation type="journal article" date="2016" name="Nat. Commun.">
        <title>Thousands of microbial genomes shed light on interconnected biogeochemical processes in an aquifer system.</title>
        <authorList>
            <person name="Anantharaman K."/>
            <person name="Brown C.T."/>
            <person name="Hug L.A."/>
            <person name="Sharon I."/>
            <person name="Castelle C.J."/>
            <person name="Probst A.J."/>
            <person name="Thomas B.C."/>
            <person name="Singh A."/>
            <person name="Wilkins M.J."/>
            <person name="Karaoz U."/>
            <person name="Brodie E.L."/>
            <person name="Williams K.H."/>
            <person name="Hubbard S.S."/>
            <person name="Banfield J.F."/>
        </authorList>
    </citation>
    <scope>NUCLEOTIDE SEQUENCE [LARGE SCALE GENOMIC DNA]</scope>
</reference>
<dbReference type="PANTHER" id="PTHR39179:SF3">
    <property type="entry name" value="COTS-RELATED PROTEIN"/>
    <property type="match status" value="1"/>
</dbReference>
<organism evidence="2 3">
    <name type="scientific">Candidatus Uhrbacteria bacterium RIFCSPHIGHO2_02_FULL_57_19</name>
    <dbReference type="NCBI Taxonomy" id="1802391"/>
    <lineage>
        <taxon>Bacteria</taxon>
        <taxon>Candidatus Uhriibacteriota</taxon>
    </lineage>
</organism>
<protein>
    <recommendedName>
        <fullName evidence="1">Aminoglycoside phosphotransferase domain-containing protein</fullName>
    </recommendedName>
</protein>
<dbReference type="EMBL" id="MGDZ01000064">
    <property type="protein sequence ID" value="OGL72396.1"/>
    <property type="molecule type" value="Genomic_DNA"/>
</dbReference>
<dbReference type="STRING" id="1802391.A3D72_01000"/>
<evidence type="ECO:0000259" key="1">
    <source>
        <dbReference type="Pfam" id="PF01636"/>
    </source>
</evidence>
<dbReference type="Proteomes" id="UP000176303">
    <property type="component" value="Unassembled WGS sequence"/>
</dbReference>
<comment type="caution">
    <text evidence="2">The sequence shown here is derived from an EMBL/GenBank/DDBJ whole genome shotgun (WGS) entry which is preliminary data.</text>
</comment>
<gene>
    <name evidence="2" type="ORF">A3D72_01000</name>
</gene>
<evidence type="ECO:0000313" key="2">
    <source>
        <dbReference type="EMBL" id="OGL72396.1"/>
    </source>
</evidence>
<feature type="domain" description="Aminoglycoside phosphotransferase" evidence="1">
    <location>
        <begin position="41"/>
        <end position="269"/>
    </location>
</feature>
<sequence length="366" mass="40926">MRVVTEPIRLEAAPAVVQDEIAAVLRETYDLRTISKEISRFLEKTTSAVYKCPLEDGGAVVVKHSSFVTNSTALKKAYAISEELRNRGARLPRAYRTTNGSFIAQTTMGSVAVLAFADGKHFSSHEEEFASAGRALGEFHAAGARYLADHQDERLEISSAIPVEKPYEESRAMYSEIRAAFIDSHPCSVPEVCDFVREHIGVLDETAKFVDQSGVNSSALSSGILHNDFHTNNALYSEDGKLTAFLDIDQIGVGPHVWDIGNTLASFASNYINRGVIDGFDDKARLFLRDYHQVFPLQLGEYRQILAATQRWDLMRILRSLRRHHFEDDRLPGLLPKIKDRLIPRIAAVPKIFSFLTSDWIRGNLS</sequence>
<accession>A0A1F7U2C8</accession>
<name>A0A1F7U2C8_9BACT</name>
<dbReference type="InterPro" id="IPR002575">
    <property type="entry name" value="Aminoglycoside_PTrfase"/>
</dbReference>
<dbReference type="SUPFAM" id="SSF56112">
    <property type="entry name" value="Protein kinase-like (PK-like)"/>
    <property type="match status" value="1"/>
</dbReference>
<dbReference type="GO" id="GO:0042601">
    <property type="term" value="C:endospore-forming forespore"/>
    <property type="evidence" value="ECO:0007669"/>
    <property type="project" value="TreeGrafter"/>
</dbReference>
<dbReference type="AlphaFoldDB" id="A0A1F7U2C8"/>
<dbReference type="InterPro" id="IPR047175">
    <property type="entry name" value="CotS-like"/>
</dbReference>
<evidence type="ECO:0000313" key="3">
    <source>
        <dbReference type="Proteomes" id="UP000176303"/>
    </source>
</evidence>
<dbReference type="InterPro" id="IPR011009">
    <property type="entry name" value="Kinase-like_dom_sf"/>
</dbReference>
<dbReference type="PANTHER" id="PTHR39179">
    <property type="entry name" value="SPORE COAT PROTEIN I"/>
    <property type="match status" value="1"/>
</dbReference>
<proteinExistence type="predicted"/>